<dbReference type="InterPro" id="IPR046335">
    <property type="entry name" value="LacI/GalR-like_sensor"/>
</dbReference>
<dbReference type="SUPFAM" id="SSF53822">
    <property type="entry name" value="Periplasmic binding protein-like I"/>
    <property type="match status" value="1"/>
</dbReference>
<comment type="caution">
    <text evidence="6">The sequence shown here is derived from an EMBL/GenBank/DDBJ whole genome shotgun (WGS) entry which is preliminary data.</text>
</comment>
<dbReference type="CDD" id="cd01392">
    <property type="entry name" value="HTH_LacI"/>
    <property type="match status" value="1"/>
</dbReference>
<dbReference type="AlphaFoldDB" id="A0A934KH22"/>
<dbReference type="Proteomes" id="UP000620075">
    <property type="component" value="Unassembled WGS sequence"/>
</dbReference>
<protein>
    <submittedName>
        <fullName evidence="6">LacI family DNA-binding transcriptional regulator</fullName>
    </submittedName>
</protein>
<evidence type="ECO:0000256" key="2">
    <source>
        <dbReference type="ARBA" id="ARBA00023015"/>
    </source>
</evidence>
<proteinExistence type="predicted"/>
<dbReference type="EMBL" id="JAEKNQ010000035">
    <property type="protein sequence ID" value="MBJ7603361.1"/>
    <property type="molecule type" value="Genomic_DNA"/>
</dbReference>
<sequence>MKRSRPAKPVSVKDVAANSGVSFQTTSKVLNGKGSVSEQTRKRILSAATDLGYVPNILARSLVTRSTQAIGLVASNFSDPNLSRFIVGAEQEARRQGHAVIIASIEPDGTGGHRAVRALIERRVDGIVLADSPAEEDARYARLMKHQIPIVSLHDVPGGGLLTVGSDHVQTGLLATRHLTDLGHHRIGTITGPHRGRVAQSRLRGYRQALGEAGLADDLTLVEESDCQISGGFEATRRLLSRRPDLTAIFAQNDTMAIGVLSALDTLGKDVPEACAVVGCDDIEMAAYTRPPLTTVRVPFYETGEEAIRLLLRMIASGSSGVRGTLLPVQLIARASSGAGLSLFRPSK</sequence>
<feature type="domain" description="HTH lacI-type" evidence="5">
    <location>
        <begin position="10"/>
        <end position="64"/>
    </location>
</feature>
<dbReference type="Pfam" id="PF00356">
    <property type="entry name" value="LacI"/>
    <property type="match status" value="1"/>
</dbReference>
<dbReference type="GO" id="GO:0003700">
    <property type="term" value="F:DNA-binding transcription factor activity"/>
    <property type="evidence" value="ECO:0007669"/>
    <property type="project" value="TreeGrafter"/>
</dbReference>
<keyword evidence="1" id="KW-0678">Repressor</keyword>
<evidence type="ECO:0000313" key="6">
    <source>
        <dbReference type="EMBL" id="MBJ7603361.1"/>
    </source>
</evidence>
<accession>A0A934KH22</accession>
<evidence type="ECO:0000256" key="1">
    <source>
        <dbReference type="ARBA" id="ARBA00022491"/>
    </source>
</evidence>
<dbReference type="InterPro" id="IPR010982">
    <property type="entry name" value="Lambda_DNA-bd_dom_sf"/>
</dbReference>
<keyword evidence="2" id="KW-0805">Transcription regulation</keyword>
<dbReference type="CDD" id="cd06267">
    <property type="entry name" value="PBP1_LacI_sugar_binding-like"/>
    <property type="match status" value="1"/>
</dbReference>
<dbReference type="PROSITE" id="PS50932">
    <property type="entry name" value="HTH_LACI_2"/>
    <property type="match status" value="1"/>
</dbReference>
<organism evidence="6 7">
    <name type="scientific">Candidatus Dormiibacter inghamiae</name>
    <dbReference type="NCBI Taxonomy" id="3127013"/>
    <lineage>
        <taxon>Bacteria</taxon>
        <taxon>Bacillati</taxon>
        <taxon>Candidatus Dormiibacterota</taxon>
        <taxon>Candidatus Dormibacteria</taxon>
        <taxon>Candidatus Dormibacterales</taxon>
        <taxon>Candidatus Dormibacteraceae</taxon>
        <taxon>Candidatus Dormiibacter</taxon>
    </lineage>
</organism>
<evidence type="ECO:0000313" key="7">
    <source>
        <dbReference type="Proteomes" id="UP000620075"/>
    </source>
</evidence>
<dbReference type="SUPFAM" id="SSF47413">
    <property type="entry name" value="lambda repressor-like DNA-binding domains"/>
    <property type="match status" value="1"/>
</dbReference>
<reference evidence="6 7" key="1">
    <citation type="submission" date="2020-10" db="EMBL/GenBank/DDBJ databases">
        <title>Ca. Dormibacterota MAGs.</title>
        <authorList>
            <person name="Montgomery K."/>
        </authorList>
    </citation>
    <scope>NUCLEOTIDE SEQUENCE [LARGE SCALE GENOMIC DNA]</scope>
    <source>
        <strain evidence="6">SC8811_S16_3</strain>
    </source>
</reference>
<dbReference type="PANTHER" id="PTHR30146">
    <property type="entry name" value="LACI-RELATED TRANSCRIPTIONAL REPRESSOR"/>
    <property type="match status" value="1"/>
</dbReference>
<evidence type="ECO:0000256" key="3">
    <source>
        <dbReference type="ARBA" id="ARBA00023125"/>
    </source>
</evidence>
<dbReference type="Gene3D" id="1.10.260.40">
    <property type="entry name" value="lambda repressor-like DNA-binding domains"/>
    <property type="match status" value="1"/>
</dbReference>
<dbReference type="Gene3D" id="3.40.50.2300">
    <property type="match status" value="2"/>
</dbReference>
<dbReference type="InterPro" id="IPR000843">
    <property type="entry name" value="HTH_LacI"/>
</dbReference>
<gene>
    <name evidence="6" type="ORF">JF888_09275</name>
</gene>
<dbReference type="InterPro" id="IPR028082">
    <property type="entry name" value="Peripla_BP_I"/>
</dbReference>
<dbReference type="SMART" id="SM00354">
    <property type="entry name" value="HTH_LACI"/>
    <property type="match status" value="1"/>
</dbReference>
<keyword evidence="4" id="KW-0804">Transcription</keyword>
<evidence type="ECO:0000256" key="4">
    <source>
        <dbReference type="ARBA" id="ARBA00023163"/>
    </source>
</evidence>
<dbReference type="GO" id="GO:0000976">
    <property type="term" value="F:transcription cis-regulatory region binding"/>
    <property type="evidence" value="ECO:0007669"/>
    <property type="project" value="TreeGrafter"/>
</dbReference>
<dbReference type="PANTHER" id="PTHR30146:SF148">
    <property type="entry name" value="HTH-TYPE TRANSCRIPTIONAL REPRESSOR PURR-RELATED"/>
    <property type="match status" value="1"/>
</dbReference>
<name>A0A934KH22_9BACT</name>
<keyword evidence="3 6" id="KW-0238">DNA-binding</keyword>
<evidence type="ECO:0000259" key="5">
    <source>
        <dbReference type="PROSITE" id="PS50932"/>
    </source>
</evidence>
<dbReference type="RefSeq" id="WP_338179247.1">
    <property type="nucleotide sequence ID" value="NZ_JAEKNQ010000035.1"/>
</dbReference>
<dbReference type="Pfam" id="PF13377">
    <property type="entry name" value="Peripla_BP_3"/>
    <property type="match status" value="1"/>
</dbReference>